<sequence>MLTQNLNHAQLEAASHKNGPLLIVAGAGSGKTKTLTTLLANLITGGINPSHIIAITFTNKAAGEMRNRILNHSPFVGTFHSLGVRILKEEARLADRNKNFSIFDDDDSLRLLKTVMKKMDIATDKYNPAVIAAKISRLKNELSSPEEMELDAKSTKIFERYEDEMKKNNAFDFDDLIEKPVRIFEKHPEVLKKYRDRFKYVLVDEYQDVNTNQYRLIKLLAGEHKNIFVVGDDAQSIYKFRGSDFRNFLNFEDDWDGAKIIFLEQNYRSTKTIISAASALISKNKSQKPKNLWTENPEGESIAIKEALDENEEAEWIAKQIESGISNLEYGIKNRPGQIPSTVILYRTNAQSRAIEQALVERGIPYEIFGGLRFHMRKEIKDITAGLRYAINPQDAISKERIEKNFPKYKSGQLLKALPEAAKTMSASELIEFFITATDYISHIKRASTNPIERVENIRELMKLAANADLPTFLERMSLLQSGDRPSDKNFVVRLSTIHLAKGLEFDNVFIAGCAEGLLPHQMSFGNPEETEEERRLMYVAMTRAKKKLCVSFYNLPSRFLGELPPELTEFIPTDNGPARDLDDEERYISFD</sequence>
<protein>
    <recommendedName>
        <fullName evidence="9">DNA 3'-5' helicase</fullName>
        <ecNumber evidence="9">5.6.2.4</ecNumber>
    </recommendedName>
</protein>
<dbReference type="GO" id="GO:0033202">
    <property type="term" value="C:DNA helicase complex"/>
    <property type="evidence" value="ECO:0007669"/>
    <property type="project" value="TreeGrafter"/>
</dbReference>
<evidence type="ECO:0000313" key="15">
    <source>
        <dbReference type="Proteomes" id="UP000178946"/>
    </source>
</evidence>
<gene>
    <name evidence="14" type="ORF">A3A20_02745</name>
</gene>
<dbReference type="EC" id="5.6.2.4" evidence="9"/>
<evidence type="ECO:0000259" key="12">
    <source>
        <dbReference type="PROSITE" id="PS51198"/>
    </source>
</evidence>
<dbReference type="InterPro" id="IPR000212">
    <property type="entry name" value="DNA_helicase_UvrD/REP"/>
</dbReference>
<dbReference type="InterPro" id="IPR027417">
    <property type="entry name" value="P-loop_NTPase"/>
</dbReference>
<keyword evidence="3 11" id="KW-0378">Hydrolase</keyword>
<dbReference type="InterPro" id="IPR014017">
    <property type="entry name" value="DNA_helicase_UvrD-like_C"/>
</dbReference>
<evidence type="ECO:0000256" key="2">
    <source>
        <dbReference type="ARBA" id="ARBA00022741"/>
    </source>
</evidence>
<comment type="similarity">
    <text evidence="1">Belongs to the helicase family. UvrD subfamily.</text>
</comment>
<feature type="binding site" evidence="11">
    <location>
        <begin position="25"/>
        <end position="32"/>
    </location>
    <ligand>
        <name>ATP</name>
        <dbReference type="ChEBI" id="CHEBI:30616"/>
    </ligand>
</feature>
<dbReference type="GO" id="GO:0003677">
    <property type="term" value="F:DNA binding"/>
    <property type="evidence" value="ECO:0007669"/>
    <property type="project" value="UniProtKB-KW"/>
</dbReference>
<organism evidence="14 15">
    <name type="scientific">Candidatus Wolfebacteria bacterium RIFCSPLOWO2_01_FULL_45_19</name>
    <dbReference type="NCBI Taxonomy" id="1802557"/>
    <lineage>
        <taxon>Bacteria</taxon>
        <taxon>Candidatus Wolfeibacteriota</taxon>
    </lineage>
</organism>
<evidence type="ECO:0000256" key="3">
    <source>
        <dbReference type="ARBA" id="ARBA00022801"/>
    </source>
</evidence>
<reference evidence="14 15" key="1">
    <citation type="journal article" date="2016" name="Nat. Commun.">
        <title>Thousands of microbial genomes shed light on interconnected biogeochemical processes in an aquifer system.</title>
        <authorList>
            <person name="Anantharaman K."/>
            <person name="Brown C.T."/>
            <person name="Hug L.A."/>
            <person name="Sharon I."/>
            <person name="Castelle C.J."/>
            <person name="Probst A.J."/>
            <person name="Thomas B.C."/>
            <person name="Singh A."/>
            <person name="Wilkins M.J."/>
            <person name="Karaoz U."/>
            <person name="Brodie E.L."/>
            <person name="Williams K.H."/>
            <person name="Hubbard S.S."/>
            <person name="Banfield J.F."/>
        </authorList>
    </citation>
    <scope>NUCLEOTIDE SEQUENCE [LARGE SCALE GENOMIC DNA]</scope>
</reference>
<name>A0A1F8DUF1_9BACT</name>
<keyword evidence="6" id="KW-0238">DNA-binding</keyword>
<dbReference type="PROSITE" id="PS51198">
    <property type="entry name" value="UVRD_HELICASE_ATP_BIND"/>
    <property type="match status" value="1"/>
</dbReference>
<evidence type="ECO:0000256" key="8">
    <source>
        <dbReference type="ARBA" id="ARBA00034617"/>
    </source>
</evidence>
<dbReference type="InterPro" id="IPR014016">
    <property type="entry name" value="UvrD-like_ATP-bd"/>
</dbReference>
<evidence type="ECO:0000313" key="14">
    <source>
        <dbReference type="EMBL" id="OGM91465.1"/>
    </source>
</evidence>
<keyword evidence="4 11" id="KW-0347">Helicase</keyword>
<dbReference type="InterPro" id="IPR013986">
    <property type="entry name" value="DExx_box_DNA_helicase_dom_sf"/>
</dbReference>
<dbReference type="Gene3D" id="3.40.50.300">
    <property type="entry name" value="P-loop containing nucleotide triphosphate hydrolases"/>
    <property type="match status" value="3"/>
</dbReference>
<dbReference type="GO" id="GO:0005829">
    <property type="term" value="C:cytosol"/>
    <property type="evidence" value="ECO:0007669"/>
    <property type="project" value="TreeGrafter"/>
</dbReference>
<evidence type="ECO:0000256" key="4">
    <source>
        <dbReference type="ARBA" id="ARBA00022806"/>
    </source>
</evidence>
<feature type="domain" description="UvrD-like helicase ATP-binding" evidence="12">
    <location>
        <begin position="4"/>
        <end position="270"/>
    </location>
</feature>
<evidence type="ECO:0000259" key="13">
    <source>
        <dbReference type="PROSITE" id="PS51217"/>
    </source>
</evidence>
<dbReference type="Pfam" id="PF00580">
    <property type="entry name" value="UvrD-helicase"/>
    <property type="match status" value="1"/>
</dbReference>
<evidence type="ECO:0000256" key="6">
    <source>
        <dbReference type="ARBA" id="ARBA00023125"/>
    </source>
</evidence>
<dbReference type="SUPFAM" id="SSF52540">
    <property type="entry name" value="P-loop containing nucleoside triphosphate hydrolases"/>
    <property type="match status" value="1"/>
</dbReference>
<dbReference type="STRING" id="1802557.A3A20_02745"/>
<evidence type="ECO:0000256" key="7">
    <source>
        <dbReference type="ARBA" id="ARBA00023235"/>
    </source>
</evidence>
<dbReference type="Proteomes" id="UP000178946">
    <property type="component" value="Unassembled WGS sequence"/>
</dbReference>
<evidence type="ECO:0000256" key="11">
    <source>
        <dbReference type="PROSITE-ProRule" id="PRU00560"/>
    </source>
</evidence>
<proteinExistence type="inferred from homology"/>
<evidence type="ECO:0000256" key="9">
    <source>
        <dbReference type="ARBA" id="ARBA00034808"/>
    </source>
</evidence>
<accession>A0A1F8DUF1</accession>
<evidence type="ECO:0000256" key="1">
    <source>
        <dbReference type="ARBA" id="ARBA00009922"/>
    </source>
</evidence>
<dbReference type="GO" id="GO:0043138">
    <property type="term" value="F:3'-5' DNA helicase activity"/>
    <property type="evidence" value="ECO:0007669"/>
    <property type="project" value="UniProtKB-EC"/>
</dbReference>
<keyword evidence="7" id="KW-0413">Isomerase</keyword>
<dbReference type="PANTHER" id="PTHR11070:SF2">
    <property type="entry name" value="ATP-DEPENDENT DNA HELICASE SRS2"/>
    <property type="match status" value="1"/>
</dbReference>
<keyword evidence="2 11" id="KW-0547">Nucleotide-binding</keyword>
<comment type="catalytic activity">
    <reaction evidence="10">
        <text>ATP + H2O = ADP + phosphate + H(+)</text>
        <dbReference type="Rhea" id="RHEA:13065"/>
        <dbReference type="ChEBI" id="CHEBI:15377"/>
        <dbReference type="ChEBI" id="CHEBI:15378"/>
        <dbReference type="ChEBI" id="CHEBI:30616"/>
        <dbReference type="ChEBI" id="CHEBI:43474"/>
        <dbReference type="ChEBI" id="CHEBI:456216"/>
        <dbReference type="EC" id="5.6.2.4"/>
    </reaction>
</comment>
<dbReference type="EMBL" id="MGIR01000002">
    <property type="protein sequence ID" value="OGM91465.1"/>
    <property type="molecule type" value="Genomic_DNA"/>
</dbReference>
<comment type="catalytic activity">
    <reaction evidence="8">
        <text>Couples ATP hydrolysis with the unwinding of duplex DNA by translocating in the 3'-5' direction.</text>
        <dbReference type="EC" id="5.6.2.4"/>
    </reaction>
</comment>
<dbReference type="Gene3D" id="1.10.10.160">
    <property type="match status" value="1"/>
</dbReference>
<dbReference type="GO" id="GO:0005524">
    <property type="term" value="F:ATP binding"/>
    <property type="evidence" value="ECO:0007669"/>
    <property type="project" value="UniProtKB-UniRule"/>
</dbReference>
<dbReference type="GO" id="GO:0016887">
    <property type="term" value="F:ATP hydrolysis activity"/>
    <property type="evidence" value="ECO:0007669"/>
    <property type="project" value="RHEA"/>
</dbReference>
<comment type="caution">
    <text evidence="14">The sequence shown here is derived from an EMBL/GenBank/DDBJ whole genome shotgun (WGS) entry which is preliminary data.</text>
</comment>
<dbReference type="CDD" id="cd18807">
    <property type="entry name" value="SF1_C_UvrD"/>
    <property type="match status" value="1"/>
</dbReference>
<evidence type="ECO:0000256" key="10">
    <source>
        <dbReference type="ARBA" id="ARBA00048988"/>
    </source>
</evidence>
<dbReference type="PROSITE" id="PS51217">
    <property type="entry name" value="UVRD_HELICASE_CTER"/>
    <property type="match status" value="1"/>
</dbReference>
<dbReference type="GO" id="GO:0000725">
    <property type="term" value="P:recombinational repair"/>
    <property type="evidence" value="ECO:0007669"/>
    <property type="project" value="TreeGrafter"/>
</dbReference>
<evidence type="ECO:0000256" key="5">
    <source>
        <dbReference type="ARBA" id="ARBA00022840"/>
    </source>
</evidence>
<dbReference type="Pfam" id="PF13361">
    <property type="entry name" value="UvrD_C"/>
    <property type="match status" value="2"/>
</dbReference>
<dbReference type="AlphaFoldDB" id="A0A1F8DUF1"/>
<keyword evidence="5 11" id="KW-0067">ATP-binding</keyword>
<dbReference type="PANTHER" id="PTHR11070">
    <property type="entry name" value="UVRD / RECB / PCRA DNA HELICASE FAMILY MEMBER"/>
    <property type="match status" value="1"/>
</dbReference>
<dbReference type="CDD" id="cd17932">
    <property type="entry name" value="DEXQc_UvrD"/>
    <property type="match status" value="1"/>
</dbReference>
<dbReference type="Gene3D" id="1.10.486.10">
    <property type="entry name" value="PCRA, domain 4"/>
    <property type="match status" value="2"/>
</dbReference>
<feature type="domain" description="UvrD-like helicase C-terminal" evidence="13">
    <location>
        <begin position="271"/>
        <end position="503"/>
    </location>
</feature>